<reference evidence="2" key="1">
    <citation type="journal article" date="2006" name="Proc. Natl. Acad. Sci. U.S.A.">
        <title>Genome analysis of the smallest free-living eukaryote Ostreococcus tauri unveils many unique features.</title>
        <authorList>
            <person name="Derelle E."/>
            <person name="Ferraz C."/>
            <person name="Rombauts S."/>
            <person name="Rouze P."/>
            <person name="Worden A.Z."/>
            <person name="Robbens S."/>
            <person name="Partensky F."/>
            <person name="Degroeve S."/>
            <person name="Echeynie S."/>
            <person name="Cooke R."/>
            <person name="Saeys Y."/>
            <person name="Wuyts J."/>
            <person name="Jabbari K."/>
            <person name="Bowler C."/>
            <person name="Panaud O."/>
            <person name="Piegu B."/>
            <person name="Ball S.G."/>
            <person name="Ral J.-P."/>
            <person name="Bouget F.-Y."/>
            <person name="Piganeau G."/>
            <person name="De Baets B."/>
            <person name="Picard A."/>
            <person name="Delseny M."/>
            <person name="Demaille J."/>
            <person name="Van de Peer Y."/>
            <person name="Moreau H."/>
        </authorList>
    </citation>
    <scope>NUCLEOTIDE SEQUENCE [LARGE SCALE GENOMIC DNA]</scope>
    <source>
        <strain evidence="2">OTTH 0595 / CCAP 157/2 / RCC745</strain>
    </source>
</reference>
<dbReference type="PANTHER" id="PTHR16537">
    <property type="entry name" value="SJOEGREN SYNDROME/SCLERODERMA AUTOANTIGEN 1"/>
    <property type="match status" value="1"/>
</dbReference>
<dbReference type="PANTHER" id="PTHR16537:SF1">
    <property type="entry name" value="PROTEIN ZNRD2"/>
    <property type="match status" value="1"/>
</dbReference>
<dbReference type="GeneID" id="9836394"/>
<dbReference type="Pfam" id="PF06677">
    <property type="entry name" value="Auto_anti-p27"/>
    <property type="match status" value="2"/>
</dbReference>
<gene>
    <name evidence="1" type="ORF">OT_ostta01g03830</name>
</gene>
<reference evidence="1 2" key="2">
    <citation type="journal article" date="2014" name="BMC Genomics">
        <title>An improved genome of the model marine alga Ostreococcus tauri unfolds by assessing Illumina de novo assemblies.</title>
        <authorList>
            <person name="Blanc-Mathieu R."/>
            <person name="Verhelst B."/>
            <person name="Derelle E."/>
            <person name="Rombauts S."/>
            <person name="Bouget F.Y."/>
            <person name="Carre I."/>
            <person name="Chateau A."/>
            <person name="Eyre-Walker A."/>
            <person name="Grimsley N."/>
            <person name="Moreau H."/>
            <person name="Piegu B."/>
            <person name="Rivals E."/>
            <person name="Schackwitz W."/>
            <person name="Van de Peer Y."/>
            <person name="Piganeau G."/>
        </authorList>
    </citation>
    <scope>NUCLEOTIDE SEQUENCE [LARGE SCALE GENOMIC DNA]</scope>
    <source>
        <strain evidence="2">OTTH 0595 / CCAP 157/2 / RCC745</strain>
    </source>
</reference>
<evidence type="ECO:0000313" key="1">
    <source>
        <dbReference type="EMBL" id="CEF96732.1"/>
    </source>
</evidence>
<dbReference type="InterPro" id="IPR009563">
    <property type="entry name" value="SSSCA1"/>
</dbReference>
<sequence>MTSASACSRRIADKLLQRWTLTAETCPVEQCRHVPLMLERSDDPSCMFWCPSAETYVVDGAHGARDVSTSARGSEDGSAAIADDRTTEVSVETLGDASGAVAEKLLSGWTLTGDACPMPGCHTPLVRNSAGEMFCARHAMYVRAESAVSRPPAGTAAAAATNANAGDGQRRSVRGTMIDADVIASERRTFDALEAKLERAREALERSVDPEDTRSYLRLIDDLHASMKALQTSPL</sequence>
<proteinExistence type="predicted"/>
<dbReference type="KEGG" id="ota:OT_ostta01g03830"/>
<protein>
    <submittedName>
        <fullName evidence="1">Sjoegren syndrome/scleroderma autoantigen 1</fullName>
    </submittedName>
</protein>
<evidence type="ECO:0000313" key="2">
    <source>
        <dbReference type="Proteomes" id="UP000009170"/>
    </source>
</evidence>
<dbReference type="EMBL" id="CAID01000001">
    <property type="protein sequence ID" value="CEF96732.1"/>
    <property type="molecule type" value="Genomic_DNA"/>
</dbReference>
<dbReference type="AlphaFoldDB" id="A0A090M2I2"/>
<dbReference type="RefSeq" id="XP_003074435.2">
    <property type="nucleotide sequence ID" value="XM_003074388.2"/>
</dbReference>
<comment type="caution">
    <text evidence="1">The sequence shown here is derived from an EMBL/GenBank/DDBJ whole genome shotgun (WGS) entry which is preliminary data.</text>
</comment>
<dbReference type="Proteomes" id="UP000009170">
    <property type="component" value="Unassembled WGS sequence"/>
</dbReference>
<keyword evidence="2" id="KW-1185">Reference proteome</keyword>
<dbReference type="InterPro" id="IPR051888">
    <property type="entry name" value="UPF0148_domain"/>
</dbReference>
<accession>A0A090M2I2</accession>
<name>A0A090M2I2_OSTTA</name>
<organism evidence="1 2">
    <name type="scientific">Ostreococcus tauri</name>
    <name type="common">Marine green alga</name>
    <dbReference type="NCBI Taxonomy" id="70448"/>
    <lineage>
        <taxon>Eukaryota</taxon>
        <taxon>Viridiplantae</taxon>
        <taxon>Chlorophyta</taxon>
        <taxon>Mamiellophyceae</taxon>
        <taxon>Mamiellales</taxon>
        <taxon>Bathycoccaceae</taxon>
        <taxon>Ostreococcus</taxon>
    </lineage>
</organism>
<dbReference type="OrthoDB" id="28939at2759"/>
<dbReference type="InParanoid" id="A0A090M2I2"/>